<comment type="caution">
    <text evidence="1">The sequence shown here is derived from an EMBL/GenBank/DDBJ whole genome shotgun (WGS) entry which is preliminary data.</text>
</comment>
<protein>
    <recommendedName>
        <fullName evidence="3">NETI motif-containing protein</fullName>
    </recommendedName>
</protein>
<evidence type="ECO:0000313" key="1">
    <source>
        <dbReference type="EMBL" id="OKL36129.1"/>
    </source>
</evidence>
<dbReference type="AlphaFoldDB" id="A0A1Q5P1K1"/>
<keyword evidence="2" id="KW-1185">Reference proteome</keyword>
<name>A0A1Q5P1K1_9BACI</name>
<gene>
    <name evidence="1" type="ORF">BLL40_12445</name>
</gene>
<dbReference type="InterPro" id="IPR025930">
    <property type="entry name" value="NETI"/>
</dbReference>
<dbReference type="Proteomes" id="UP000186524">
    <property type="component" value="Unassembled WGS sequence"/>
</dbReference>
<evidence type="ECO:0000313" key="2">
    <source>
        <dbReference type="Proteomes" id="UP000186524"/>
    </source>
</evidence>
<reference evidence="1 2" key="1">
    <citation type="submission" date="2016-12" db="EMBL/GenBank/DDBJ databases">
        <title>Domibacillus sp. SAOS 44 whole genome sequencing.</title>
        <authorList>
            <person name="Verma A."/>
            <person name="Krishnamurthi S."/>
        </authorList>
    </citation>
    <scope>NUCLEOTIDE SEQUENCE [LARGE SCALE GENOMIC DNA]</scope>
    <source>
        <strain evidence="1 2">SAOS 44</strain>
    </source>
</reference>
<sequence length="67" mass="7992">MDEMSNKKIFRVEEEETIDHCLNRMKDEGYVPVRRMEKPIFEEKKQNGETIHVPIGREIVFEGKKKA</sequence>
<accession>A0A1Q5P1K1</accession>
<dbReference type="EMBL" id="MRWQ01000010">
    <property type="protein sequence ID" value="OKL36129.1"/>
    <property type="molecule type" value="Genomic_DNA"/>
</dbReference>
<proteinExistence type="predicted"/>
<organism evidence="1 2">
    <name type="scientific">Domibacillus mangrovi</name>
    <dbReference type="NCBI Taxonomy" id="1714354"/>
    <lineage>
        <taxon>Bacteria</taxon>
        <taxon>Bacillati</taxon>
        <taxon>Bacillota</taxon>
        <taxon>Bacilli</taxon>
        <taxon>Bacillales</taxon>
        <taxon>Bacillaceae</taxon>
        <taxon>Domibacillus</taxon>
    </lineage>
</organism>
<evidence type="ECO:0008006" key="3">
    <source>
        <dbReference type="Google" id="ProtNLM"/>
    </source>
</evidence>
<dbReference type="STRING" id="1714354.BLL40_12445"/>
<dbReference type="Pfam" id="PF14044">
    <property type="entry name" value="NETI"/>
    <property type="match status" value="1"/>
</dbReference>